<organism evidence="3">
    <name type="scientific">Schistosoma curassoni</name>
    <dbReference type="NCBI Taxonomy" id="6186"/>
    <lineage>
        <taxon>Eukaryota</taxon>
        <taxon>Metazoa</taxon>
        <taxon>Spiralia</taxon>
        <taxon>Lophotrochozoa</taxon>
        <taxon>Platyhelminthes</taxon>
        <taxon>Trematoda</taxon>
        <taxon>Digenea</taxon>
        <taxon>Strigeidida</taxon>
        <taxon>Schistosomatoidea</taxon>
        <taxon>Schistosomatidae</taxon>
        <taxon>Schistosoma</taxon>
    </lineage>
</organism>
<name>A0A183K1J5_9TREM</name>
<proteinExistence type="predicted"/>
<gene>
    <name evidence="1" type="ORF">SCUD_LOCUS8858</name>
</gene>
<evidence type="ECO:0000313" key="2">
    <source>
        <dbReference type="Proteomes" id="UP000279833"/>
    </source>
</evidence>
<evidence type="ECO:0000313" key="1">
    <source>
        <dbReference type="EMBL" id="VDP32866.1"/>
    </source>
</evidence>
<accession>A0A183K1J5</accession>
<dbReference type="WBParaSite" id="SCUD_0000885801-mRNA-1">
    <property type="protein sequence ID" value="SCUD_0000885801-mRNA-1"/>
    <property type="gene ID" value="SCUD_0000885801"/>
</dbReference>
<reference evidence="3" key="1">
    <citation type="submission" date="2016-06" db="UniProtKB">
        <authorList>
            <consortium name="WormBaseParasite"/>
        </authorList>
    </citation>
    <scope>IDENTIFICATION</scope>
</reference>
<protein>
    <submittedName>
        <fullName evidence="1 3">Uncharacterized protein</fullName>
    </submittedName>
</protein>
<dbReference type="Proteomes" id="UP000279833">
    <property type="component" value="Unassembled WGS sequence"/>
</dbReference>
<dbReference type="EMBL" id="UZAK01032939">
    <property type="protein sequence ID" value="VDP32866.1"/>
    <property type="molecule type" value="Genomic_DNA"/>
</dbReference>
<reference evidence="1 2" key="2">
    <citation type="submission" date="2018-11" db="EMBL/GenBank/DDBJ databases">
        <authorList>
            <consortium name="Pathogen Informatics"/>
        </authorList>
    </citation>
    <scope>NUCLEOTIDE SEQUENCE [LARGE SCALE GENOMIC DNA]</scope>
    <source>
        <strain evidence="1">Dakar</strain>
        <strain evidence="2">Dakar, Senegal</strain>
    </source>
</reference>
<dbReference type="AlphaFoldDB" id="A0A183K1J5"/>
<evidence type="ECO:0000313" key="3">
    <source>
        <dbReference type="WBParaSite" id="SCUD_0000885801-mRNA-1"/>
    </source>
</evidence>
<sequence length="42" mass="4741">MIIIYKLTDKIFAEVSPKTKWRTVLPSSSFSVALILSIVTKD</sequence>
<keyword evidence="2" id="KW-1185">Reference proteome</keyword>